<organism evidence="4">
    <name type="scientific">Rodentolepis nana</name>
    <name type="common">Dwarf tapeworm</name>
    <name type="synonym">Hymenolepis nana</name>
    <dbReference type="NCBI Taxonomy" id="102285"/>
    <lineage>
        <taxon>Eukaryota</taxon>
        <taxon>Metazoa</taxon>
        <taxon>Spiralia</taxon>
        <taxon>Lophotrochozoa</taxon>
        <taxon>Platyhelminthes</taxon>
        <taxon>Cestoda</taxon>
        <taxon>Eucestoda</taxon>
        <taxon>Cyclophyllidea</taxon>
        <taxon>Hymenolepididae</taxon>
        <taxon>Rodentolepis</taxon>
    </lineage>
</organism>
<proteinExistence type="predicted"/>
<evidence type="ECO:0000256" key="1">
    <source>
        <dbReference type="SAM" id="MobiDB-lite"/>
    </source>
</evidence>
<name>A0A0R3THE0_RODNA</name>
<accession>A0A0R3THE0</accession>
<evidence type="ECO:0000313" key="2">
    <source>
        <dbReference type="EMBL" id="VDO02337.1"/>
    </source>
</evidence>
<reference evidence="4" key="1">
    <citation type="submission" date="2017-02" db="UniProtKB">
        <authorList>
            <consortium name="WormBaseParasite"/>
        </authorList>
    </citation>
    <scope>IDENTIFICATION</scope>
</reference>
<dbReference type="WBParaSite" id="HNAJ_0000648101-mRNA-1">
    <property type="protein sequence ID" value="HNAJ_0000648101-mRNA-1"/>
    <property type="gene ID" value="HNAJ_0000648101"/>
</dbReference>
<dbReference type="STRING" id="102285.A0A0R3THE0"/>
<keyword evidence="3" id="KW-1185">Reference proteome</keyword>
<feature type="compositionally biased region" description="Basic and acidic residues" evidence="1">
    <location>
        <begin position="146"/>
        <end position="164"/>
    </location>
</feature>
<dbReference type="Proteomes" id="UP000278807">
    <property type="component" value="Unassembled WGS sequence"/>
</dbReference>
<protein>
    <submittedName>
        <fullName evidence="4">XPGI domain-containing protein</fullName>
    </submittedName>
</protein>
<gene>
    <name evidence="2" type="ORF">HNAJ_LOCUS6477</name>
</gene>
<sequence length="164" mass="18593">MTSTDGSADQWLQVFTDRSYIENQANVGAGVYSDLVSFYAAAGHHRFVFDGEKGASRCNELKARTKEKQWSVELSDIADWPRIEVVASFGLRTGHDCLTKHLHKLGVYTQPTCPLCNLQEEVRKTHLIRCPALKTTEDPPDSVSSSKDKQESQRYWEARRQLMS</sequence>
<dbReference type="EMBL" id="UZAE01007176">
    <property type="protein sequence ID" value="VDO02337.1"/>
    <property type="molecule type" value="Genomic_DNA"/>
</dbReference>
<evidence type="ECO:0000313" key="3">
    <source>
        <dbReference type="Proteomes" id="UP000278807"/>
    </source>
</evidence>
<evidence type="ECO:0000313" key="4">
    <source>
        <dbReference type="WBParaSite" id="HNAJ_0000648101-mRNA-1"/>
    </source>
</evidence>
<dbReference type="AlphaFoldDB" id="A0A0R3THE0"/>
<feature type="region of interest" description="Disordered" evidence="1">
    <location>
        <begin position="136"/>
        <end position="164"/>
    </location>
</feature>
<reference evidence="2 3" key="2">
    <citation type="submission" date="2018-11" db="EMBL/GenBank/DDBJ databases">
        <authorList>
            <consortium name="Pathogen Informatics"/>
        </authorList>
    </citation>
    <scope>NUCLEOTIDE SEQUENCE [LARGE SCALE GENOMIC DNA]</scope>
</reference>